<evidence type="ECO:0000256" key="2">
    <source>
        <dbReference type="SAM" id="Phobius"/>
    </source>
</evidence>
<accession>G0UL70</accession>
<name>G0UL70_TRYCI</name>
<evidence type="ECO:0008006" key="4">
    <source>
        <dbReference type="Google" id="ProtNLM"/>
    </source>
</evidence>
<sequence>MVLFQRLLFPIGILLLMHSLYLAFNAREELQDYHHSGTKTVTGFRYFPMILWRAEGATHASGTVIYIFFELLLSVLVSIIGYVKRSTFKPARLIDQNCFDRYDSVICTGMGFMHFNHRGAGTAKRGGKTPVGSGSGAPAAKKNV</sequence>
<dbReference type="EMBL" id="HE575317">
    <property type="protein sequence ID" value="CCC90125.1"/>
    <property type="molecule type" value="Genomic_DNA"/>
</dbReference>
<keyword evidence="2" id="KW-0472">Membrane</keyword>
<protein>
    <recommendedName>
        <fullName evidence="4">Membrane magnesium transporter</fullName>
    </recommendedName>
</protein>
<feature type="region of interest" description="Disordered" evidence="1">
    <location>
        <begin position="121"/>
        <end position="144"/>
    </location>
</feature>
<evidence type="ECO:0000313" key="3">
    <source>
        <dbReference type="EMBL" id="CCC90125.1"/>
    </source>
</evidence>
<feature type="transmembrane region" description="Helical" evidence="2">
    <location>
        <begin position="63"/>
        <end position="83"/>
    </location>
</feature>
<organism evidence="3">
    <name type="scientific">Trypanosoma congolense (strain IL3000)</name>
    <dbReference type="NCBI Taxonomy" id="1068625"/>
    <lineage>
        <taxon>Eukaryota</taxon>
        <taxon>Discoba</taxon>
        <taxon>Euglenozoa</taxon>
        <taxon>Kinetoplastea</taxon>
        <taxon>Metakinetoplastina</taxon>
        <taxon>Trypanosomatida</taxon>
        <taxon>Trypanosomatidae</taxon>
        <taxon>Trypanosoma</taxon>
        <taxon>Nannomonas</taxon>
    </lineage>
</organism>
<evidence type="ECO:0000256" key="1">
    <source>
        <dbReference type="SAM" id="MobiDB-lite"/>
    </source>
</evidence>
<keyword evidence="2" id="KW-1133">Transmembrane helix</keyword>
<keyword evidence="2" id="KW-0812">Transmembrane</keyword>
<proteinExistence type="predicted"/>
<gene>
    <name evidence="3" type="ORF">TCIL3000_4_2150</name>
</gene>
<dbReference type="AlphaFoldDB" id="G0UL70"/>
<feature type="transmembrane region" description="Helical" evidence="2">
    <location>
        <begin position="7"/>
        <end position="24"/>
    </location>
</feature>
<reference evidence="3" key="1">
    <citation type="journal article" date="2012" name="Proc. Natl. Acad. Sci. U.S.A.">
        <title>Antigenic diversity is generated by distinct evolutionary mechanisms in African trypanosome species.</title>
        <authorList>
            <person name="Jackson A.P."/>
            <person name="Berry A."/>
            <person name="Aslett M."/>
            <person name="Allison H.C."/>
            <person name="Burton P."/>
            <person name="Vavrova-Anderson J."/>
            <person name="Brown R."/>
            <person name="Browne H."/>
            <person name="Corton N."/>
            <person name="Hauser H."/>
            <person name="Gamble J."/>
            <person name="Gilderthorp R."/>
            <person name="Marcello L."/>
            <person name="McQuillan J."/>
            <person name="Otto T.D."/>
            <person name="Quail M.A."/>
            <person name="Sanders M.J."/>
            <person name="van Tonder A."/>
            <person name="Ginger M.L."/>
            <person name="Field M.C."/>
            <person name="Barry J.D."/>
            <person name="Hertz-Fowler C."/>
            <person name="Berriman M."/>
        </authorList>
    </citation>
    <scope>NUCLEOTIDE SEQUENCE</scope>
    <source>
        <strain evidence="3">IL3000</strain>
    </source>
</reference>